<protein>
    <recommendedName>
        <fullName evidence="2">NTF2-like domain-containing protein</fullName>
    </recommendedName>
</protein>
<dbReference type="Proteomes" id="UP000230233">
    <property type="component" value="Chromosome II"/>
</dbReference>
<name>A0A2G5VAN4_9PELO</name>
<keyword evidence="4" id="KW-1185">Reference proteome</keyword>
<feature type="region of interest" description="Disordered" evidence="1">
    <location>
        <begin position="1"/>
        <end position="26"/>
    </location>
</feature>
<dbReference type="AlphaFoldDB" id="A0A2G5VAN4"/>
<reference evidence="4" key="1">
    <citation type="submission" date="2017-10" db="EMBL/GenBank/DDBJ databases">
        <title>Rapid genome shrinkage in a self-fertile nematode reveals novel sperm competition proteins.</title>
        <authorList>
            <person name="Yin D."/>
            <person name="Schwarz E.M."/>
            <person name="Thomas C.G."/>
            <person name="Felde R.L."/>
            <person name="Korf I.F."/>
            <person name="Cutter A.D."/>
            <person name="Schartner C.M."/>
            <person name="Ralston E.J."/>
            <person name="Meyer B.J."/>
            <person name="Haag E.S."/>
        </authorList>
    </citation>
    <scope>NUCLEOTIDE SEQUENCE [LARGE SCALE GENOMIC DNA]</scope>
    <source>
        <strain evidence="4">JU1422</strain>
    </source>
</reference>
<dbReference type="STRING" id="1611254.A0A2G5VAN4"/>
<evidence type="ECO:0000259" key="2">
    <source>
        <dbReference type="Pfam" id="PF26529"/>
    </source>
</evidence>
<proteinExistence type="predicted"/>
<organism evidence="3 4">
    <name type="scientific">Caenorhabditis nigoni</name>
    <dbReference type="NCBI Taxonomy" id="1611254"/>
    <lineage>
        <taxon>Eukaryota</taxon>
        <taxon>Metazoa</taxon>
        <taxon>Ecdysozoa</taxon>
        <taxon>Nematoda</taxon>
        <taxon>Chromadorea</taxon>
        <taxon>Rhabditida</taxon>
        <taxon>Rhabditina</taxon>
        <taxon>Rhabditomorpha</taxon>
        <taxon>Rhabditoidea</taxon>
        <taxon>Rhabditidae</taxon>
        <taxon>Peloderinae</taxon>
        <taxon>Caenorhabditis</taxon>
    </lineage>
</organism>
<dbReference type="Pfam" id="PF26529">
    <property type="entry name" value="NTF2_2"/>
    <property type="match status" value="3"/>
</dbReference>
<feature type="domain" description="NTF2-like" evidence="2">
    <location>
        <begin position="20"/>
        <end position="163"/>
    </location>
</feature>
<comment type="caution">
    <text evidence="3">The sequence shown here is derived from an EMBL/GenBank/DDBJ whole genome shotgun (WGS) entry which is preliminary data.</text>
</comment>
<dbReference type="EMBL" id="PDUG01000002">
    <property type="protein sequence ID" value="PIC48849.1"/>
    <property type="molecule type" value="Genomic_DNA"/>
</dbReference>
<feature type="domain" description="NTF2-like" evidence="2">
    <location>
        <begin position="333"/>
        <end position="478"/>
    </location>
</feature>
<accession>A0A2G5VAN4</accession>
<sequence length="501" mass="59671">MEPDSEQYYGDVGGVNKGSSDRAKELSEHIVHQSSIKNPRWQEHAKLLYDMQHDDMVAEICGTPVKLNKYQFDKYLHNQPQNFFPAPLLKNVHKVEPIKDLREFNIMIGFENQARELYKVQNYWNITYTLMEFRSYLFHGDFEKRAYFKITHILVYGGCTEYGHVDLSGLFSTNNTLELLKKEKNPSVESLFELFVPEYVTSLESPSYEVIPTGWLESLDDDPVSLQATVCRDEKEPRKEIYTKEEFIRWYQKFLEMWHVKKDGDKDWIRVQMIHAKDDTLTARITMSVQVGINETAPVHDWDFRIVLRYNDHGDEKWYITKLDVLCPPTIDNYRDLSLMHIGDIVTANFISYAERLPMPVKWYQTLDFLKPFTHQNSILADICDQKGIKNLTEIYSKVMNGEFKNMDTPKGEDIPKDNLYILYYVDNVRFDEGKELAYFKLFTAYFNLFTWDFKIRWDDKDRFYYVEKVELACPKKIYTYYWFHPVHYGGKENWLRFGRH</sequence>
<dbReference type="InterPro" id="IPR058879">
    <property type="entry name" value="NTF2-like_dom_nem"/>
</dbReference>
<evidence type="ECO:0000256" key="1">
    <source>
        <dbReference type="SAM" id="MobiDB-lite"/>
    </source>
</evidence>
<feature type="domain" description="NTF2-like" evidence="2">
    <location>
        <begin position="183"/>
        <end position="331"/>
    </location>
</feature>
<evidence type="ECO:0000313" key="4">
    <source>
        <dbReference type="Proteomes" id="UP000230233"/>
    </source>
</evidence>
<evidence type="ECO:0000313" key="3">
    <source>
        <dbReference type="EMBL" id="PIC48849.1"/>
    </source>
</evidence>
<gene>
    <name evidence="3" type="primary">Cnig_chr_II.g7678</name>
    <name evidence="3" type="ORF">B9Z55_007678</name>
</gene>